<evidence type="ECO:0000256" key="1">
    <source>
        <dbReference type="ARBA" id="ARBA00022723"/>
    </source>
</evidence>
<keyword evidence="2" id="KW-0378">Hydrolase</keyword>
<dbReference type="InterPro" id="IPR002509">
    <property type="entry name" value="NODB_dom"/>
</dbReference>
<dbReference type="InterPro" id="IPR050248">
    <property type="entry name" value="Polysacc_deacetylase_ArnD"/>
</dbReference>
<dbReference type="Proteomes" id="UP000681027">
    <property type="component" value="Unassembled WGS sequence"/>
</dbReference>
<feature type="region of interest" description="Disordered" evidence="3">
    <location>
        <begin position="29"/>
        <end position="49"/>
    </location>
</feature>
<proteinExistence type="predicted"/>
<dbReference type="InterPro" id="IPR011330">
    <property type="entry name" value="Glyco_hydro/deAcase_b/a-brl"/>
</dbReference>
<dbReference type="EMBL" id="JAGYPM010000002">
    <property type="protein sequence ID" value="MBS4190600.1"/>
    <property type="molecule type" value="Genomic_DNA"/>
</dbReference>
<evidence type="ECO:0000256" key="3">
    <source>
        <dbReference type="SAM" id="MobiDB-lite"/>
    </source>
</evidence>
<accession>A0ABS5NS05</accession>
<comment type="caution">
    <text evidence="6">The sequence shown here is derived from an EMBL/GenBank/DDBJ whole genome shotgun (WGS) entry which is preliminary data.</text>
</comment>
<keyword evidence="7" id="KW-1185">Reference proteome</keyword>
<dbReference type="Pfam" id="PF14172">
    <property type="entry name" value="DUF4309"/>
    <property type="match status" value="1"/>
</dbReference>
<dbReference type="PROSITE" id="PS51257">
    <property type="entry name" value="PROKAR_LIPOPROTEIN"/>
    <property type="match status" value="1"/>
</dbReference>
<dbReference type="CDD" id="cd10917">
    <property type="entry name" value="CE4_NodB_like_6s_7s"/>
    <property type="match status" value="1"/>
</dbReference>
<dbReference type="RefSeq" id="WP_213102030.1">
    <property type="nucleotide sequence ID" value="NZ_JAGYPM010000002.1"/>
</dbReference>
<keyword evidence="4" id="KW-0732">Signal</keyword>
<evidence type="ECO:0000313" key="7">
    <source>
        <dbReference type="Proteomes" id="UP000681027"/>
    </source>
</evidence>
<dbReference type="PANTHER" id="PTHR10587">
    <property type="entry name" value="GLYCOSYL TRANSFERASE-RELATED"/>
    <property type="match status" value="1"/>
</dbReference>
<protein>
    <submittedName>
        <fullName evidence="6">DUF4309 domain-containing protein</fullName>
    </submittedName>
</protein>
<organism evidence="6 7">
    <name type="scientific">Cytobacillus citreus</name>
    <dbReference type="NCBI Taxonomy" id="2833586"/>
    <lineage>
        <taxon>Bacteria</taxon>
        <taxon>Bacillati</taxon>
        <taxon>Bacillota</taxon>
        <taxon>Bacilli</taxon>
        <taxon>Bacillales</taxon>
        <taxon>Bacillaceae</taxon>
        <taxon>Cytobacillus</taxon>
    </lineage>
</organism>
<evidence type="ECO:0000259" key="5">
    <source>
        <dbReference type="PROSITE" id="PS51677"/>
    </source>
</evidence>
<dbReference type="PANTHER" id="PTHR10587:SF133">
    <property type="entry name" value="CHITIN DEACETYLASE 1-RELATED"/>
    <property type="match status" value="1"/>
</dbReference>
<feature type="chain" id="PRO_5046307677" evidence="4">
    <location>
        <begin position="24"/>
        <end position="430"/>
    </location>
</feature>
<reference evidence="6 7" key="1">
    <citation type="submission" date="2021-05" db="EMBL/GenBank/DDBJ databases">
        <title>Novel Bacillus species.</title>
        <authorList>
            <person name="Liu G."/>
        </authorList>
    </citation>
    <scope>NUCLEOTIDE SEQUENCE [LARGE SCALE GENOMIC DNA]</scope>
    <source>
        <strain evidence="6 7">FJAT-49705</strain>
    </source>
</reference>
<dbReference type="SUPFAM" id="SSF88713">
    <property type="entry name" value="Glycoside hydrolase/deacetylase"/>
    <property type="match status" value="1"/>
</dbReference>
<dbReference type="Gene3D" id="3.20.20.370">
    <property type="entry name" value="Glycoside hydrolase/deacetylase"/>
    <property type="match status" value="1"/>
</dbReference>
<evidence type="ECO:0000256" key="2">
    <source>
        <dbReference type="ARBA" id="ARBA00022801"/>
    </source>
</evidence>
<gene>
    <name evidence="6" type="ORF">KHA94_10440</name>
</gene>
<evidence type="ECO:0000256" key="4">
    <source>
        <dbReference type="SAM" id="SignalP"/>
    </source>
</evidence>
<evidence type="ECO:0000313" key="6">
    <source>
        <dbReference type="EMBL" id="MBS4190600.1"/>
    </source>
</evidence>
<feature type="signal peptide" evidence="4">
    <location>
        <begin position="1"/>
        <end position="23"/>
    </location>
</feature>
<keyword evidence="1" id="KW-0479">Metal-binding</keyword>
<sequence>MYKQRIMTLILCLVFFTVTLACQSEKIPPAEKTQPQENASHPKEEKPPQTAYLDEVMARAQKGMTSDSPYNVLNSSMKQVKAEWGEPDQVDKVGFGYYATYKNKNVVLGFNELGQVFDIRSYAKDLRTVTVKEAEEAFGEPMDIRMVNDEYIYVYKLNESIELKLIIPKNMKGIDHISVFNSQRKIVNKHTDDEYKLDIKGKSNQLTAQAWGKMQNWREQIVQFSNEHENVYTNGPNKKMVALTFDDGPDEIVTPAIIDILNEYKVKGNFFFLGSEVKKYPDVVKEAYVKGNLVLSHSYNHVDLTSLSKEKIQAEVDQAGNAIQAVIGQEPAILRTPYGETNDKVASIAEQEGYSIVLWSIDTLDWSQKESSNIVNNVIENVRNGDIILMHSDSEKTETAKALPLIIEALQEQNFEIVDLETLLGVKAYQ</sequence>
<feature type="domain" description="NodB homology" evidence="5">
    <location>
        <begin position="239"/>
        <end position="418"/>
    </location>
</feature>
<dbReference type="Pfam" id="PF01522">
    <property type="entry name" value="Polysacc_deac_1"/>
    <property type="match status" value="1"/>
</dbReference>
<dbReference type="InterPro" id="IPR025453">
    <property type="entry name" value="DUF4309"/>
</dbReference>
<dbReference type="PROSITE" id="PS51677">
    <property type="entry name" value="NODB"/>
    <property type="match status" value="1"/>
</dbReference>
<name>A0ABS5NS05_9BACI</name>